<proteinExistence type="predicted"/>
<sequence length="98" mass="10338">MRIRYRVLLLVAVLTAIAGVLELLAGDVDAFETRTGFFDRIGTLAINGMVALVGLVAALYATSVFFPRRWGEKAGVGGAILAALVAAFCLRVLWLGGA</sequence>
<keyword evidence="3" id="KW-1185">Reference proteome</keyword>
<feature type="transmembrane region" description="Helical" evidence="1">
    <location>
        <begin position="41"/>
        <end position="62"/>
    </location>
</feature>
<feature type="transmembrane region" description="Helical" evidence="1">
    <location>
        <begin position="74"/>
        <end position="94"/>
    </location>
</feature>
<protein>
    <submittedName>
        <fullName evidence="2">Uncharacterized protein</fullName>
    </submittedName>
</protein>
<organism evidence="2 3">
    <name type="scientific">Neoroseomonas soli</name>
    <dbReference type="NCBI Taxonomy" id="1081025"/>
    <lineage>
        <taxon>Bacteria</taxon>
        <taxon>Pseudomonadati</taxon>
        <taxon>Pseudomonadota</taxon>
        <taxon>Alphaproteobacteria</taxon>
        <taxon>Acetobacterales</taxon>
        <taxon>Acetobacteraceae</taxon>
        <taxon>Neoroseomonas</taxon>
    </lineage>
</organism>
<dbReference type="RefSeq" id="WP_211860695.1">
    <property type="nucleotide sequence ID" value="NZ_JAAEDM010000006.1"/>
</dbReference>
<reference evidence="2" key="1">
    <citation type="submission" date="2020-01" db="EMBL/GenBank/DDBJ databases">
        <authorList>
            <person name="Rat A."/>
        </authorList>
    </citation>
    <scope>NUCLEOTIDE SEQUENCE</scope>
    <source>
        <strain evidence="2">LMG 31231</strain>
    </source>
</reference>
<evidence type="ECO:0000313" key="3">
    <source>
        <dbReference type="Proteomes" id="UP001138751"/>
    </source>
</evidence>
<name>A0A9X9WT40_9PROT</name>
<keyword evidence="1" id="KW-0472">Membrane</keyword>
<dbReference type="Proteomes" id="UP001138751">
    <property type="component" value="Unassembled WGS sequence"/>
</dbReference>
<comment type="caution">
    <text evidence="2">The sequence shown here is derived from an EMBL/GenBank/DDBJ whole genome shotgun (WGS) entry which is preliminary data.</text>
</comment>
<accession>A0A9X9WT40</accession>
<keyword evidence="1" id="KW-0812">Transmembrane</keyword>
<dbReference type="EMBL" id="JAAEDM010000006">
    <property type="protein sequence ID" value="MBR0670319.1"/>
    <property type="molecule type" value="Genomic_DNA"/>
</dbReference>
<evidence type="ECO:0000256" key="1">
    <source>
        <dbReference type="SAM" id="Phobius"/>
    </source>
</evidence>
<reference evidence="2" key="2">
    <citation type="journal article" date="2021" name="Syst. Appl. Microbiol.">
        <title>Roseomonas hellenica sp. nov., isolated from roots of wild-growing Alkanna tinctoria.</title>
        <authorList>
            <person name="Rat A."/>
            <person name="Naranjo H.D."/>
            <person name="Lebbe L."/>
            <person name="Cnockaert M."/>
            <person name="Krigas N."/>
            <person name="Grigoriadou K."/>
            <person name="Maloupa E."/>
            <person name="Willems A."/>
        </authorList>
    </citation>
    <scope>NUCLEOTIDE SEQUENCE</scope>
    <source>
        <strain evidence="2">LMG 31231</strain>
    </source>
</reference>
<gene>
    <name evidence="2" type="ORF">GXW76_03965</name>
</gene>
<evidence type="ECO:0000313" key="2">
    <source>
        <dbReference type="EMBL" id="MBR0670319.1"/>
    </source>
</evidence>
<dbReference type="AlphaFoldDB" id="A0A9X9WT40"/>
<keyword evidence="1" id="KW-1133">Transmembrane helix</keyword>